<keyword evidence="5 7" id="KW-1133">Transmembrane helix</keyword>
<evidence type="ECO:0000256" key="7">
    <source>
        <dbReference type="RuleBase" id="RU363032"/>
    </source>
</evidence>
<keyword evidence="6 7" id="KW-0472">Membrane</keyword>
<dbReference type="SUPFAM" id="SSF161098">
    <property type="entry name" value="MetI-like"/>
    <property type="match status" value="1"/>
</dbReference>
<evidence type="ECO:0000313" key="11">
    <source>
        <dbReference type="Proteomes" id="UP001183585"/>
    </source>
</evidence>
<evidence type="ECO:0000259" key="9">
    <source>
        <dbReference type="PROSITE" id="PS50928"/>
    </source>
</evidence>
<dbReference type="Proteomes" id="UP001183585">
    <property type="component" value="Unassembled WGS sequence"/>
</dbReference>
<feature type="transmembrane region" description="Helical" evidence="7">
    <location>
        <begin position="139"/>
        <end position="158"/>
    </location>
</feature>
<feature type="transmembrane region" description="Helical" evidence="7">
    <location>
        <begin position="246"/>
        <end position="270"/>
    </location>
</feature>
<evidence type="ECO:0000256" key="1">
    <source>
        <dbReference type="ARBA" id="ARBA00004651"/>
    </source>
</evidence>
<dbReference type="Gene3D" id="1.10.3720.10">
    <property type="entry name" value="MetI-like"/>
    <property type="match status" value="1"/>
</dbReference>
<gene>
    <name evidence="10" type="ORF">J2S48_001298</name>
</gene>
<organism evidence="10 11">
    <name type="scientific">Promicromonospora iranensis</name>
    <dbReference type="NCBI Taxonomy" id="1105144"/>
    <lineage>
        <taxon>Bacteria</taxon>
        <taxon>Bacillati</taxon>
        <taxon>Actinomycetota</taxon>
        <taxon>Actinomycetes</taxon>
        <taxon>Micrococcales</taxon>
        <taxon>Promicromonosporaceae</taxon>
        <taxon>Promicromonospora</taxon>
    </lineage>
</organism>
<keyword evidence="2 7" id="KW-0813">Transport</keyword>
<dbReference type="InterPro" id="IPR000515">
    <property type="entry name" value="MetI-like"/>
</dbReference>
<comment type="caution">
    <text evidence="10">The sequence shown here is derived from an EMBL/GenBank/DDBJ whole genome shotgun (WGS) entry which is preliminary data.</text>
</comment>
<dbReference type="InterPro" id="IPR035906">
    <property type="entry name" value="MetI-like_sf"/>
</dbReference>
<dbReference type="RefSeq" id="WP_274995545.1">
    <property type="nucleotide sequence ID" value="NZ_JAJQQP010000010.1"/>
</dbReference>
<dbReference type="InterPro" id="IPR050366">
    <property type="entry name" value="BP-dependent_transpt_permease"/>
</dbReference>
<evidence type="ECO:0000256" key="5">
    <source>
        <dbReference type="ARBA" id="ARBA00022989"/>
    </source>
</evidence>
<feature type="compositionally biased region" description="Basic and acidic residues" evidence="8">
    <location>
        <begin position="291"/>
        <end position="303"/>
    </location>
</feature>
<feature type="transmembrane region" description="Helical" evidence="7">
    <location>
        <begin position="110"/>
        <end position="133"/>
    </location>
</feature>
<evidence type="ECO:0000256" key="3">
    <source>
        <dbReference type="ARBA" id="ARBA00022475"/>
    </source>
</evidence>
<evidence type="ECO:0000313" key="10">
    <source>
        <dbReference type="EMBL" id="MDR7381783.1"/>
    </source>
</evidence>
<dbReference type="Pfam" id="PF00528">
    <property type="entry name" value="BPD_transp_1"/>
    <property type="match status" value="1"/>
</dbReference>
<evidence type="ECO:0000256" key="8">
    <source>
        <dbReference type="SAM" id="MobiDB-lite"/>
    </source>
</evidence>
<feature type="domain" description="ABC transmembrane type-1" evidence="9">
    <location>
        <begin position="75"/>
        <end position="267"/>
    </location>
</feature>
<proteinExistence type="inferred from homology"/>
<keyword evidence="4 7" id="KW-0812">Transmembrane</keyword>
<evidence type="ECO:0000256" key="4">
    <source>
        <dbReference type="ARBA" id="ARBA00022692"/>
    </source>
</evidence>
<feature type="transmembrane region" description="Helical" evidence="7">
    <location>
        <begin position="193"/>
        <end position="220"/>
    </location>
</feature>
<dbReference type="PANTHER" id="PTHR43386:SF1">
    <property type="entry name" value="D,D-DIPEPTIDE TRANSPORT SYSTEM PERMEASE PROTEIN DDPC-RELATED"/>
    <property type="match status" value="1"/>
</dbReference>
<dbReference type="CDD" id="cd06261">
    <property type="entry name" value="TM_PBP2"/>
    <property type="match status" value="1"/>
</dbReference>
<evidence type="ECO:0000256" key="2">
    <source>
        <dbReference type="ARBA" id="ARBA00022448"/>
    </source>
</evidence>
<protein>
    <submittedName>
        <fullName evidence="10">Peptide/nickel transport system permease protein</fullName>
    </submittedName>
</protein>
<feature type="region of interest" description="Disordered" evidence="8">
    <location>
        <begin position="290"/>
        <end position="315"/>
    </location>
</feature>
<comment type="similarity">
    <text evidence="7">Belongs to the binding-protein-dependent transport system permease family.</text>
</comment>
<feature type="transmembrane region" description="Helical" evidence="7">
    <location>
        <begin position="79"/>
        <end position="98"/>
    </location>
</feature>
<accession>A0ABU2CKF5</accession>
<sequence length="315" mass="33698">MRSGLLRGWKVRVGLSVIVFFVLLALLGPWLTAAVPGLDPRANDLTAIGQPPSAQHWLGTTQFGQDVLAQTIEGARGSLFVGFLSAVIGTALAILVGLPAGYFGGRTDSWLNFLSNLFIVMPVLPLILIVAGYMQGTGLWVIALIIGFFGWSGGARTIRAQAMSVSNRDFVLAMRTLGEPHHRLLFHEVLPHLTGWIAAMFLQGVIGGVMAEAGLAFLGISDSGAISWGTMIQAAQQQSAVLRGMWWWFVPPGLCIALVATAATLVNFGVDELSNPKLRTVRRSVVRRTRDRAGRASRADRADGVVGETRVGSDA</sequence>
<reference evidence="10 11" key="1">
    <citation type="submission" date="2023-07" db="EMBL/GenBank/DDBJ databases">
        <title>Sequencing the genomes of 1000 actinobacteria strains.</title>
        <authorList>
            <person name="Klenk H.-P."/>
        </authorList>
    </citation>
    <scope>NUCLEOTIDE SEQUENCE [LARGE SCALE GENOMIC DNA]</scope>
    <source>
        <strain evidence="10 11">DSM 45554</strain>
    </source>
</reference>
<name>A0ABU2CKF5_9MICO</name>
<dbReference type="PROSITE" id="PS50928">
    <property type="entry name" value="ABC_TM1"/>
    <property type="match status" value="1"/>
</dbReference>
<evidence type="ECO:0000256" key="6">
    <source>
        <dbReference type="ARBA" id="ARBA00023136"/>
    </source>
</evidence>
<keyword evidence="11" id="KW-1185">Reference proteome</keyword>
<feature type="transmembrane region" description="Helical" evidence="7">
    <location>
        <begin position="12"/>
        <end position="31"/>
    </location>
</feature>
<keyword evidence="3" id="KW-1003">Cell membrane</keyword>
<dbReference type="EMBL" id="JAVDYE010000001">
    <property type="protein sequence ID" value="MDR7381783.1"/>
    <property type="molecule type" value="Genomic_DNA"/>
</dbReference>
<dbReference type="PANTHER" id="PTHR43386">
    <property type="entry name" value="OLIGOPEPTIDE TRANSPORT SYSTEM PERMEASE PROTEIN APPC"/>
    <property type="match status" value="1"/>
</dbReference>
<comment type="subcellular location">
    <subcellularLocation>
        <location evidence="1 7">Cell membrane</location>
        <topology evidence="1 7">Multi-pass membrane protein</topology>
    </subcellularLocation>
</comment>